<dbReference type="Proteomes" id="UP000276133">
    <property type="component" value="Unassembled WGS sequence"/>
</dbReference>
<keyword evidence="2" id="KW-1185">Reference proteome</keyword>
<organism evidence="1 2">
    <name type="scientific">Brachionus plicatilis</name>
    <name type="common">Marine rotifer</name>
    <name type="synonym">Brachionus muelleri</name>
    <dbReference type="NCBI Taxonomy" id="10195"/>
    <lineage>
        <taxon>Eukaryota</taxon>
        <taxon>Metazoa</taxon>
        <taxon>Spiralia</taxon>
        <taxon>Gnathifera</taxon>
        <taxon>Rotifera</taxon>
        <taxon>Eurotatoria</taxon>
        <taxon>Monogononta</taxon>
        <taxon>Pseudotrocha</taxon>
        <taxon>Ploima</taxon>
        <taxon>Brachionidae</taxon>
        <taxon>Brachionus</taxon>
    </lineage>
</organism>
<dbReference type="SUPFAM" id="SSF50978">
    <property type="entry name" value="WD40 repeat-like"/>
    <property type="match status" value="1"/>
</dbReference>
<dbReference type="AlphaFoldDB" id="A0A3M7QD83"/>
<comment type="caution">
    <text evidence="1">The sequence shown here is derived from an EMBL/GenBank/DDBJ whole genome shotgun (WGS) entry which is preliminary data.</text>
</comment>
<reference evidence="1 2" key="1">
    <citation type="journal article" date="2018" name="Sci. Rep.">
        <title>Genomic signatures of local adaptation to the degree of environmental predictability in rotifers.</title>
        <authorList>
            <person name="Franch-Gras L."/>
            <person name="Hahn C."/>
            <person name="Garcia-Roger E.M."/>
            <person name="Carmona M.J."/>
            <person name="Serra M."/>
            <person name="Gomez A."/>
        </authorList>
    </citation>
    <scope>NUCLEOTIDE SEQUENCE [LARGE SCALE GENOMIC DNA]</scope>
    <source>
        <strain evidence="1">HYR1</strain>
    </source>
</reference>
<evidence type="ECO:0000313" key="2">
    <source>
        <dbReference type="Proteomes" id="UP000276133"/>
    </source>
</evidence>
<dbReference type="Gene3D" id="2.130.10.10">
    <property type="entry name" value="YVTN repeat-like/Quinoprotein amine dehydrogenase"/>
    <property type="match status" value="1"/>
</dbReference>
<dbReference type="EMBL" id="REGN01006503">
    <property type="protein sequence ID" value="RNA09253.1"/>
    <property type="molecule type" value="Genomic_DNA"/>
</dbReference>
<sequence>MSCEYCNYNQDDLFLFTLPCGYLVCYDHIKPQEELFDCFLCADHKVDKKSCLQIKKNKNKLEKIVYQEKYESILSFCNQIGTIKQDVGSYLKDNLSDTSRRIDLKREILKSESINLIDDFYESLKSNLKKHELKYLERIKQDFNLIDEKKIRDEVIAKSSNDSTDYKGLTKFLTDLKSNQIDKHLKNFQNFKNIEFFEGKEELEFEFSKLFGTIDSKYSKVNFEATSEPFTYSKSLSNQFEIIGEVGLKNFLELRSGKVVFISQSNKSNLLFFNPQNGQKRELPGQDEIIFFFKTDKDEILTIDCGFHVKIWYNYKCVYTFDIVPQNFLSVELIKNKLIIINKDHFLTELNCYNGQILNHIYLEKKCNSFSNYSIETFVSRRHNEYICFSYRGFICFNIQTGKREKVIRMQSSGKISTIEKINKDEFIIESETGTISILNADLSTKICKKCHKSSISTFVPCENGLIVSICVDGEIKIWDPKELNLINVAMVKNPIYARILKSGRLVYIDKDFNSYISK</sequence>
<dbReference type="InterPro" id="IPR015943">
    <property type="entry name" value="WD40/YVTN_repeat-like_dom_sf"/>
</dbReference>
<evidence type="ECO:0000313" key="1">
    <source>
        <dbReference type="EMBL" id="RNA09253.1"/>
    </source>
</evidence>
<name>A0A3M7QD83_BRAPC</name>
<gene>
    <name evidence="1" type="ORF">BpHYR1_022546</name>
</gene>
<accession>A0A3M7QD83</accession>
<proteinExistence type="predicted"/>
<dbReference type="InterPro" id="IPR036322">
    <property type="entry name" value="WD40_repeat_dom_sf"/>
</dbReference>
<protein>
    <submittedName>
        <fullName evidence="1">Uncharacterized protein</fullName>
    </submittedName>
</protein>